<sequence>MDKNTLLQMQEAYRRQNQLLNNTSAISTPLVDKTALIQMQEDNRRQTPQFNDKTSMASMSLINEMVFHQIKEAYRRQNPRLNDDAITMATRQYILQMQTRTKALQNIYSPNIQRNPIPSTSIASVQNKIIIYLWQVVDSEENQVHNNKKLIIEKIGGNLINGNNVIPIEDIVEIEDTPNNNSFPIEDIIEKVATDNNKYNASSEDIVEITPIDNNKSLSIEKNGGKQIQEVVIDENGDNSKNSELSNNTDLRTDLLNNNTYTLLNATQFLHLQECQRLSQGASDWYMRFRGISMVKRHFDDPITYSYRVDSTVSHRYAITKVISIVHNPSNVQRVYRFGLVMPKTAFVSNVTLERGDLVLLSSP</sequence>
<proteinExistence type="predicted"/>
<organism evidence="1 2">
    <name type="scientific">Lepeophtheirus salmonis</name>
    <name type="common">Salmon louse</name>
    <name type="synonym">Caligus salmonis</name>
    <dbReference type="NCBI Taxonomy" id="72036"/>
    <lineage>
        <taxon>Eukaryota</taxon>
        <taxon>Metazoa</taxon>
        <taxon>Ecdysozoa</taxon>
        <taxon>Arthropoda</taxon>
        <taxon>Crustacea</taxon>
        <taxon>Multicrustacea</taxon>
        <taxon>Hexanauplia</taxon>
        <taxon>Copepoda</taxon>
        <taxon>Siphonostomatoida</taxon>
        <taxon>Caligidae</taxon>
        <taxon>Lepeophtheirus</taxon>
    </lineage>
</organism>
<evidence type="ECO:0000313" key="1">
    <source>
        <dbReference type="EMBL" id="CAF2812480.1"/>
    </source>
</evidence>
<dbReference type="Proteomes" id="UP000675881">
    <property type="component" value="Chromosome 11"/>
</dbReference>
<accession>A0A7R8CG44</accession>
<keyword evidence="2" id="KW-1185">Reference proteome</keyword>
<evidence type="ECO:0000313" key="2">
    <source>
        <dbReference type="Proteomes" id="UP000675881"/>
    </source>
</evidence>
<dbReference type="EMBL" id="HG994590">
    <property type="protein sequence ID" value="CAF2812480.1"/>
    <property type="molecule type" value="Genomic_DNA"/>
</dbReference>
<name>A0A7R8CG44_LEPSM</name>
<protein>
    <submittedName>
        <fullName evidence="1">(salmon louse) hypothetical protein</fullName>
    </submittedName>
</protein>
<reference evidence="1" key="1">
    <citation type="submission" date="2021-02" db="EMBL/GenBank/DDBJ databases">
        <authorList>
            <person name="Bekaert M."/>
        </authorList>
    </citation>
    <scope>NUCLEOTIDE SEQUENCE</scope>
    <source>
        <strain evidence="1">IoA-00</strain>
    </source>
</reference>
<dbReference type="AlphaFoldDB" id="A0A7R8CG44"/>
<gene>
    <name evidence="1" type="ORF">LSAA_3097</name>
</gene>
<dbReference type="OrthoDB" id="299997at2759"/>